<dbReference type="EMBL" id="SXDP01000002">
    <property type="protein sequence ID" value="NEZ46287.1"/>
    <property type="molecule type" value="Genomic_DNA"/>
</dbReference>
<dbReference type="Gene3D" id="3.90.79.10">
    <property type="entry name" value="Nucleoside Triphosphate Pyrophosphohydrolase"/>
    <property type="match status" value="1"/>
</dbReference>
<dbReference type="GO" id="GO:0006753">
    <property type="term" value="P:nucleoside phosphate metabolic process"/>
    <property type="evidence" value="ECO:0007669"/>
    <property type="project" value="TreeGrafter"/>
</dbReference>
<feature type="domain" description="Nudix hydrolase" evidence="3">
    <location>
        <begin position="39"/>
        <end position="169"/>
    </location>
</feature>
<gene>
    <name evidence="4" type="ORF">FDF74_03555</name>
</gene>
<protein>
    <submittedName>
        <fullName evidence="4">NUDIX hydrolase</fullName>
    </submittedName>
</protein>
<keyword evidence="2 4" id="KW-0378">Hydrolase</keyword>
<evidence type="ECO:0000313" key="5">
    <source>
        <dbReference type="Proteomes" id="UP000473885"/>
    </source>
</evidence>
<dbReference type="GO" id="GO:0019693">
    <property type="term" value="P:ribose phosphate metabolic process"/>
    <property type="evidence" value="ECO:0007669"/>
    <property type="project" value="TreeGrafter"/>
</dbReference>
<dbReference type="Proteomes" id="UP000473885">
    <property type="component" value="Unassembled WGS sequence"/>
</dbReference>
<sequence length="176" mass="20364">MEFYEKTLNEQSIYKGKIINVVKQQVKLPNGKESTREIVKHSGAVAVLTYKDENTLIFVKQFRKPIDMEILEIPAGKIEEGEDKRTCAERELEEETGYRAKKLEYLGKIVTSPGFTDEYIYMYKATELYKGQDGLKDEDEFINLMEIDKKKLKSLIKDGKIIDAKSISAIMFDYLI</sequence>
<dbReference type="PANTHER" id="PTHR11839">
    <property type="entry name" value="UDP/ADP-SUGAR PYROPHOSPHATASE"/>
    <property type="match status" value="1"/>
</dbReference>
<evidence type="ECO:0000259" key="3">
    <source>
        <dbReference type="PROSITE" id="PS51462"/>
    </source>
</evidence>
<dbReference type="PANTHER" id="PTHR11839:SF18">
    <property type="entry name" value="NUDIX HYDROLASE DOMAIN-CONTAINING PROTEIN"/>
    <property type="match status" value="1"/>
</dbReference>
<dbReference type="AlphaFoldDB" id="A0A6M0R928"/>
<evidence type="ECO:0000313" key="4">
    <source>
        <dbReference type="EMBL" id="NEZ46287.1"/>
    </source>
</evidence>
<evidence type="ECO:0000256" key="2">
    <source>
        <dbReference type="ARBA" id="ARBA00022801"/>
    </source>
</evidence>
<dbReference type="PROSITE" id="PS51462">
    <property type="entry name" value="NUDIX"/>
    <property type="match status" value="1"/>
</dbReference>
<organism evidence="4 5">
    <name type="scientific">Clostridium niameyense</name>
    <dbReference type="NCBI Taxonomy" id="1622073"/>
    <lineage>
        <taxon>Bacteria</taxon>
        <taxon>Bacillati</taxon>
        <taxon>Bacillota</taxon>
        <taxon>Clostridia</taxon>
        <taxon>Eubacteriales</taxon>
        <taxon>Clostridiaceae</taxon>
        <taxon>Clostridium</taxon>
    </lineage>
</organism>
<reference evidence="4 5" key="1">
    <citation type="submission" date="2019-04" db="EMBL/GenBank/DDBJ databases">
        <title>Genome sequencing of Clostridium botulinum Groups I-IV and Clostridium butyricum.</title>
        <authorList>
            <person name="Brunt J."/>
            <person name="Van Vliet A.H.M."/>
            <person name="Stringer S.C."/>
            <person name="Carter A.T."/>
            <person name="Peck M.W."/>
        </authorList>
    </citation>
    <scope>NUCLEOTIDE SEQUENCE [LARGE SCALE GENOMIC DNA]</scope>
    <source>
        <strain evidence="4 5">IFR 18/094</strain>
    </source>
</reference>
<dbReference type="InterPro" id="IPR015797">
    <property type="entry name" value="NUDIX_hydrolase-like_dom_sf"/>
</dbReference>
<dbReference type="CDD" id="cd03424">
    <property type="entry name" value="NUDIX_ADPRase_Nudt5_UGPPase_Nudt14"/>
    <property type="match status" value="1"/>
</dbReference>
<dbReference type="GO" id="GO:0005829">
    <property type="term" value="C:cytosol"/>
    <property type="evidence" value="ECO:0007669"/>
    <property type="project" value="TreeGrafter"/>
</dbReference>
<dbReference type="Pfam" id="PF00293">
    <property type="entry name" value="NUDIX"/>
    <property type="match status" value="1"/>
</dbReference>
<proteinExistence type="predicted"/>
<dbReference type="FunFam" id="3.90.79.10:FF:000024">
    <property type="entry name" value="ADP-ribose pyrophosphatase"/>
    <property type="match status" value="1"/>
</dbReference>
<keyword evidence="5" id="KW-1185">Reference proteome</keyword>
<dbReference type="RefSeq" id="WP_163248572.1">
    <property type="nucleotide sequence ID" value="NZ_SXDP01000002.1"/>
</dbReference>
<comment type="cofactor">
    <cofactor evidence="1">
        <name>Mg(2+)</name>
        <dbReference type="ChEBI" id="CHEBI:18420"/>
    </cofactor>
</comment>
<dbReference type="InterPro" id="IPR020084">
    <property type="entry name" value="NUDIX_hydrolase_CS"/>
</dbReference>
<dbReference type="SUPFAM" id="SSF55811">
    <property type="entry name" value="Nudix"/>
    <property type="match status" value="1"/>
</dbReference>
<name>A0A6M0R928_9CLOT</name>
<dbReference type="PROSITE" id="PS00893">
    <property type="entry name" value="NUDIX_BOX"/>
    <property type="match status" value="1"/>
</dbReference>
<evidence type="ECO:0000256" key="1">
    <source>
        <dbReference type="ARBA" id="ARBA00001946"/>
    </source>
</evidence>
<dbReference type="InterPro" id="IPR000086">
    <property type="entry name" value="NUDIX_hydrolase_dom"/>
</dbReference>
<accession>A0A6M0R928</accession>
<comment type="caution">
    <text evidence="4">The sequence shown here is derived from an EMBL/GenBank/DDBJ whole genome shotgun (WGS) entry which is preliminary data.</text>
</comment>
<dbReference type="GO" id="GO:0016787">
    <property type="term" value="F:hydrolase activity"/>
    <property type="evidence" value="ECO:0007669"/>
    <property type="project" value="UniProtKB-KW"/>
</dbReference>